<dbReference type="InterPro" id="IPR036305">
    <property type="entry name" value="RGS_sf"/>
</dbReference>
<protein>
    <recommendedName>
        <fullName evidence="2">RGS domain-containing protein</fullName>
    </recommendedName>
</protein>
<gene>
    <name evidence="3" type="ORF">PGUG_03755</name>
</gene>
<dbReference type="OrthoDB" id="10266999at2759"/>
<dbReference type="OMA" id="YDYYTIP"/>
<feature type="compositionally biased region" description="Low complexity" evidence="1">
    <location>
        <begin position="200"/>
        <end position="213"/>
    </location>
</feature>
<dbReference type="Pfam" id="PF00615">
    <property type="entry name" value="RGS"/>
    <property type="match status" value="1"/>
</dbReference>
<feature type="region of interest" description="Disordered" evidence="1">
    <location>
        <begin position="196"/>
        <end position="217"/>
    </location>
</feature>
<name>A5DKF4_PICGU</name>
<sequence length="249" mass="28502">MSIPSLDDVLHDRSTSPYTKPHFAQFLSSVHCLENLEFVLEVSQYIDLVEANNLTSHPNLWVSIRRTFIVEDAAKEINLPYDIRNKLSTINHPELCCVKRARQIIHEILLDLYNEFAKRVTVTWDPRYSASLEVTSRRASEIISPESDHSPLVQVIPRSGSFSYYDETARVRQQQLSPSTDSDVIIFDEEAEIGLDKSRNNSTGSTSSSRGSSIGSLVDSLKNNDMMNWRKAVRKFKLRRFSNEEPQRP</sequence>
<reference evidence="3 4" key="1">
    <citation type="journal article" date="2009" name="Nature">
        <title>Evolution of pathogenicity and sexual reproduction in eight Candida genomes.</title>
        <authorList>
            <person name="Butler G."/>
            <person name="Rasmussen M.D."/>
            <person name="Lin M.F."/>
            <person name="Santos M.A."/>
            <person name="Sakthikumar S."/>
            <person name="Munro C.A."/>
            <person name="Rheinbay E."/>
            <person name="Grabherr M."/>
            <person name="Forche A."/>
            <person name="Reedy J.L."/>
            <person name="Agrafioti I."/>
            <person name="Arnaud M.B."/>
            <person name="Bates S."/>
            <person name="Brown A.J."/>
            <person name="Brunke S."/>
            <person name="Costanzo M.C."/>
            <person name="Fitzpatrick D.A."/>
            <person name="de Groot P.W."/>
            <person name="Harris D."/>
            <person name="Hoyer L.L."/>
            <person name="Hube B."/>
            <person name="Klis F.M."/>
            <person name="Kodira C."/>
            <person name="Lennard N."/>
            <person name="Logue M.E."/>
            <person name="Martin R."/>
            <person name="Neiman A.M."/>
            <person name="Nikolaou E."/>
            <person name="Quail M.A."/>
            <person name="Quinn J."/>
            <person name="Santos M.C."/>
            <person name="Schmitzberger F.F."/>
            <person name="Sherlock G."/>
            <person name="Shah P."/>
            <person name="Silverstein K.A."/>
            <person name="Skrzypek M.S."/>
            <person name="Soll D."/>
            <person name="Staggs R."/>
            <person name="Stansfield I."/>
            <person name="Stumpf M.P."/>
            <person name="Sudbery P.E."/>
            <person name="Srikantha T."/>
            <person name="Zeng Q."/>
            <person name="Berman J."/>
            <person name="Berriman M."/>
            <person name="Heitman J."/>
            <person name="Gow N.A."/>
            <person name="Lorenz M.C."/>
            <person name="Birren B.W."/>
            <person name="Kellis M."/>
            <person name="Cuomo C.A."/>
        </authorList>
    </citation>
    <scope>NUCLEOTIDE SEQUENCE [LARGE SCALE GENOMIC DNA]</scope>
    <source>
        <strain evidence="4">ATCC 6260 / CBS 566 / DSM 6381 / JCM 1539 / NBRC 10279 / NRRL Y-324</strain>
    </source>
</reference>
<accession>A5DKF4</accession>
<proteinExistence type="predicted"/>
<dbReference type="InParanoid" id="A5DKF4"/>
<dbReference type="InterPro" id="IPR044926">
    <property type="entry name" value="RGS_subdomain_2"/>
</dbReference>
<evidence type="ECO:0000313" key="3">
    <source>
        <dbReference type="EMBL" id="EDK39657.2"/>
    </source>
</evidence>
<dbReference type="RefSeq" id="XP_001484374.2">
    <property type="nucleotide sequence ID" value="XM_001484324.1"/>
</dbReference>
<evidence type="ECO:0000256" key="1">
    <source>
        <dbReference type="SAM" id="MobiDB-lite"/>
    </source>
</evidence>
<dbReference type="STRING" id="294746.A5DKF4"/>
<evidence type="ECO:0000259" key="2">
    <source>
        <dbReference type="SMART" id="SM00315"/>
    </source>
</evidence>
<dbReference type="eggNOG" id="ENOG502SGP3">
    <property type="taxonomic scope" value="Eukaryota"/>
</dbReference>
<dbReference type="CDD" id="cd07440">
    <property type="entry name" value="RGS"/>
    <property type="match status" value="1"/>
</dbReference>
<dbReference type="InterPro" id="IPR016137">
    <property type="entry name" value="RGS"/>
</dbReference>
<dbReference type="GeneID" id="5126355"/>
<dbReference type="Gene3D" id="1.10.167.10">
    <property type="entry name" value="Regulator of G-protein Signalling 4, domain 2"/>
    <property type="match status" value="1"/>
</dbReference>
<dbReference type="KEGG" id="pgu:PGUG_03755"/>
<evidence type="ECO:0000313" key="4">
    <source>
        <dbReference type="Proteomes" id="UP000001997"/>
    </source>
</evidence>
<feature type="domain" description="RGS" evidence="2">
    <location>
        <begin position="5"/>
        <end position="117"/>
    </location>
</feature>
<dbReference type="SUPFAM" id="SSF48097">
    <property type="entry name" value="Regulator of G-protein signaling, RGS"/>
    <property type="match status" value="1"/>
</dbReference>
<dbReference type="AlphaFoldDB" id="A5DKF4"/>
<dbReference type="EMBL" id="CH408158">
    <property type="protein sequence ID" value="EDK39657.2"/>
    <property type="molecule type" value="Genomic_DNA"/>
</dbReference>
<dbReference type="HOGENOM" id="CLU_1116093_0_0_1"/>
<dbReference type="Proteomes" id="UP000001997">
    <property type="component" value="Unassembled WGS sequence"/>
</dbReference>
<organism evidence="3 4">
    <name type="scientific">Meyerozyma guilliermondii (strain ATCC 6260 / CBS 566 / DSM 6381 / JCM 1539 / NBRC 10279 / NRRL Y-324)</name>
    <name type="common">Yeast</name>
    <name type="synonym">Candida guilliermondii</name>
    <dbReference type="NCBI Taxonomy" id="294746"/>
    <lineage>
        <taxon>Eukaryota</taxon>
        <taxon>Fungi</taxon>
        <taxon>Dikarya</taxon>
        <taxon>Ascomycota</taxon>
        <taxon>Saccharomycotina</taxon>
        <taxon>Pichiomycetes</taxon>
        <taxon>Debaryomycetaceae</taxon>
        <taxon>Meyerozyma</taxon>
    </lineage>
</organism>
<keyword evidence="4" id="KW-1185">Reference proteome</keyword>
<dbReference type="SMART" id="SM00315">
    <property type="entry name" value="RGS"/>
    <property type="match status" value="1"/>
</dbReference>